<name>A0A0E9RJK7_ANGAN</name>
<dbReference type="EMBL" id="GBXM01079251">
    <property type="protein sequence ID" value="JAH29326.1"/>
    <property type="molecule type" value="Transcribed_RNA"/>
</dbReference>
<dbReference type="AlphaFoldDB" id="A0A0E9RJK7"/>
<organism evidence="1">
    <name type="scientific">Anguilla anguilla</name>
    <name type="common">European freshwater eel</name>
    <name type="synonym">Muraena anguilla</name>
    <dbReference type="NCBI Taxonomy" id="7936"/>
    <lineage>
        <taxon>Eukaryota</taxon>
        <taxon>Metazoa</taxon>
        <taxon>Chordata</taxon>
        <taxon>Craniata</taxon>
        <taxon>Vertebrata</taxon>
        <taxon>Euteleostomi</taxon>
        <taxon>Actinopterygii</taxon>
        <taxon>Neopterygii</taxon>
        <taxon>Teleostei</taxon>
        <taxon>Anguilliformes</taxon>
        <taxon>Anguillidae</taxon>
        <taxon>Anguilla</taxon>
    </lineage>
</organism>
<accession>A0A0E9RJK7</accession>
<sequence length="18" mass="2010">MFPVGSSLSWGEKKQNKS</sequence>
<proteinExistence type="predicted"/>
<reference evidence="1" key="1">
    <citation type="submission" date="2014-11" db="EMBL/GenBank/DDBJ databases">
        <authorList>
            <person name="Amaro Gonzalez C."/>
        </authorList>
    </citation>
    <scope>NUCLEOTIDE SEQUENCE</scope>
</reference>
<reference evidence="1" key="2">
    <citation type="journal article" date="2015" name="Fish Shellfish Immunol.">
        <title>Early steps in the European eel (Anguilla anguilla)-Vibrio vulnificus interaction in the gills: Role of the RtxA13 toxin.</title>
        <authorList>
            <person name="Callol A."/>
            <person name="Pajuelo D."/>
            <person name="Ebbesson L."/>
            <person name="Teles M."/>
            <person name="MacKenzie S."/>
            <person name="Amaro C."/>
        </authorList>
    </citation>
    <scope>NUCLEOTIDE SEQUENCE</scope>
</reference>
<protein>
    <submittedName>
        <fullName evidence="1">Uncharacterized protein</fullName>
    </submittedName>
</protein>
<evidence type="ECO:0000313" key="1">
    <source>
        <dbReference type="EMBL" id="JAH29326.1"/>
    </source>
</evidence>